<dbReference type="GO" id="GO:0003677">
    <property type="term" value="F:DNA binding"/>
    <property type="evidence" value="ECO:0007669"/>
    <property type="project" value="InterPro"/>
</dbReference>
<dbReference type="GO" id="GO:0006281">
    <property type="term" value="P:DNA repair"/>
    <property type="evidence" value="ECO:0007669"/>
    <property type="project" value="UniProtKB-KW"/>
</dbReference>
<dbReference type="PANTHER" id="PTHR33516:SF2">
    <property type="entry name" value="LEXA REPRESSOR-RELATED"/>
    <property type="match status" value="1"/>
</dbReference>
<keyword evidence="5" id="KW-0234">DNA repair</keyword>
<dbReference type="InterPro" id="IPR036286">
    <property type="entry name" value="LexA/Signal_pep-like_sf"/>
</dbReference>
<comment type="similarity">
    <text evidence="1 7">Belongs to the peptidase S24 family.</text>
</comment>
<dbReference type="InterPro" id="IPR039418">
    <property type="entry name" value="LexA-like"/>
</dbReference>
<dbReference type="NCBIfam" id="NF007621">
    <property type="entry name" value="PRK10276.1"/>
    <property type="match status" value="1"/>
</dbReference>
<evidence type="ECO:0000259" key="8">
    <source>
        <dbReference type="Pfam" id="PF00717"/>
    </source>
</evidence>
<evidence type="ECO:0000256" key="3">
    <source>
        <dbReference type="ARBA" id="ARBA00022801"/>
    </source>
</evidence>
<dbReference type="GO" id="GO:0016787">
    <property type="term" value="F:hydrolase activity"/>
    <property type="evidence" value="ECO:0007669"/>
    <property type="project" value="UniProtKB-KW"/>
</dbReference>
<proteinExistence type="inferred from homology"/>
<evidence type="ECO:0000256" key="5">
    <source>
        <dbReference type="ARBA" id="ARBA00023204"/>
    </source>
</evidence>
<dbReference type="InterPro" id="IPR006197">
    <property type="entry name" value="Peptidase_S24_LexA"/>
</dbReference>
<dbReference type="InterPro" id="IPR050077">
    <property type="entry name" value="LexA_repressor"/>
</dbReference>
<evidence type="ECO:0000256" key="6">
    <source>
        <dbReference type="ARBA" id="ARBA00023236"/>
    </source>
</evidence>
<dbReference type="Gene3D" id="2.10.109.10">
    <property type="entry name" value="Umud Fragment, subunit A"/>
    <property type="match status" value="1"/>
</dbReference>
<gene>
    <name evidence="9" type="ORF">BAL341_076</name>
</gene>
<dbReference type="AlphaFoldDB" id="A0A486XFU2"/>
<evidence type="ECO:0000256" key="7">
    <source>
        <dbReference type="RuleBase" id="RU003991"/>
    </source>
</evidence>
<feature type="domain" description="Peptidase S24/S26A/S26B/S26C" evidence="8">
    <location>
        <begin position="18"/>
        <end position="134"/>
    </location>
</feature>
<evidence type="ECO:0000256" key="2">
    <source>
        <dbReference type="ARBA" id="ARBA00022763"/>
    </source>
</evidence>
<evidence type="ECO:0000256" key="1">
    <source>
        <dbReference type="ARBA" id="ARBA00007484"/>
    </source>
</evidence>
<evidence type="ECO:0000256" key="4">
    <source>
        <dbReference type="ARBA" id="ARBA00022813"/>
    </source>
</evidence>
<keyword evidence="3 7" id="KW-0378">Hydrolase</keyword>
<organism evidence="9">
    <name type="scientific">Rheinheimera sp. BAL341</name>
    <dbReference type="NCBI Taxonomy" id="1708203"/>
    <lineage>
        <taxon>Bacteria</taxon>
        <taxon>Pseudomonadati</taxon>
        <taxon>Pseudomonadota</taxon>
        <taxon>Gammaproteobacteria</taxon>
        <taxon>Chromatiales</taxon>
        <taxon>Chromatiaceae</taxon>
        <taxon>Rheinheimera</taxon>
    </lineage>
</organism>
<dbReference type="PANTHER" id="PTHR33516">
    <property type="entry name" value="LEXA REPRESSOR"/>
    <property type="match status" value="1"/>
</dbReference>
<evidence type="ECO:0000313" key="9">
    <source>
        <dbReference type="EMBL" id="VHO00078.1"/>
    </source>
</evidence>
<dbReference type="SUPFAM" id="SSF51306">
    <property type="entry name" value="LexA/Signal peptidase"/>
    <property type="match status" value="1"/>
</dbReference>
<dbReference type="PRINTS" id="PR00726">
    <property type="entry name" value="LEXASERPTASE"/>
</dbReference>
<dbReference type="EMBL" id="CAAJGR010000002">
    <property type="protein sequence ID" value="VHO00078.1"/>
    <property type="molecule type" value="Genomic_DNA"/>
</dbReference>
<accession>A0A486XFU2</accession>
<dbReference type="Pfam" id="PF00717">
    <property type="entry name" value="Peptidase_S24"/>
    <property type="match status" value="1"/>
</dbReference>
<dbReference type="GO" id="GO:0009432">
    <property type="term" value="P:SOS response"/>
    <property type="evidence" value="ECO:0007669"/>
    <property type="project" value="UniProtKB-KW"/>
</dbReference>
<sequence>MSIEVLGKAQLSQPIFLPLYGHQISAGFPSPAQDYIEQTLDLNELCIRHPAATFLVRVSGDSMKDKGILDGDVLVVDRAENAVHGSVIVASFNREFTVKELCLKPVKQLIPHNKAYKPIPLTEQDEFEVFGVVVSVVRRMMR</sequence>
<name>A0A486XFU2_9GAMM</name>
<dbReference type="GO" id="GO:0006355">
    <property type="term" value="P:regulation of DNA-templated transcription"/>
    <property type="evidence" value="ECO:0007669"/>
    <property type="project" value="InterPro"/>
</dbReference>
<keyword evidence="6" id="KW-0742">SOS response</keyword>
<dbReference type="CDD" id="cd06529">
    <property type="entry name" value="S24_LexA-like"/>
    <property type="match status" value="1"/>
</dbReference>
<reference evidence="9" key="1">
    <citation type="submission" date="2019-04" db="EMBL/GenBank/DDBJ databases">
        <authorList>
            <person name="Brambilla D."/>
        </authorList>
    </citation>
    <scope>NUCLEOTIDE SEQUENCE</scope>
    <source>
        <strain evidence="9">BAL1</strain>
    </source>
</reference>
<keyword evidence="4 7" id="KW-0068">Autocatalytic cleavage</keyword>
<dbReference type="InterPro" id="IPR015927">
    <property type="entry name" value="Peptidase_S24_S26A/B/C"/>
</dbReference>
<keyword evidence="2" id="KW-0227">DNA damage</keyword>
<protein>
    <submittedName>
        <fullName evidence="9">Error-prone repair protein UmuD</fullName>
    </submittedName>
</protein>